<evidence type="ECO:0000256" key="1">
    <source>
        <dbReference type="SAM" id="Phobius"/>
    </source>
</evidence>
<dbReference type="SUPFAM" id="SSF55073">
    <property type="entry name" value="Nucleotide cyclase"/>
    <property type="match status" value="1"/>
</dbReference>
<organism evidence="3 4">
    <name type="scientific">SAR92 clade bacterium</name>
    <dbReference type="NCBI Taxonomy" id="2315479"/>
    <lineage>
        <taxon>Bacteria</taxon>
        <taxon>Pseudomonadati</taxon>
        <taxon>Pseudomonadota</taxon>
        <taxon>Gammaproteobacteria</taxon>
        <taxon>Cellvibrionales</taxon>
        <taxon>Porticoccaceae</taxon>
        <taxon>SAR92 clade</taxon>
    </lineage>
</organism>
<dbReference type="AlphaFoldDB" id="A0A520MCV6"/>
<comment type="caution">
    <text evidence="3">The sequence shown here is derived from an EMBL/GenBank/DDBJ whole genome shotgun (WGS) entry which is preliminary data.</text>
</comment>
<keyword evidence="1" id="KW-0812">Transmembrane</keyword>
<feature type="domain" description="Guanylate cyclase" evidence="2">
    <location>
        <begin position="218"/>
        <end position="353"/>
    </location>
</feature>
<dbReference type="Pfam" id="PF00211">
    <property type="entry name" value="Guanylate_cyc"/>
    <property type="match status" value="1"/>
</dbReference>
<dbReference type="PANTHER" id="PTHR43081:SF18">
    <property type="entry name" value="BLL7624 PROTEIN"/>
    <property type="match status" value="1"/>
</dbReference>
<dbReference type="Proteomes" id="UP000315889">
    <property type="component" value="Unassembled WGS sequence"/>
</dbReference>
<feature type="transmembrane region" description="Helical" evidence="1">
    <location>
        <begin position="115"/>
        <end position="133"/>
    </location>
</feature>
<feature type="transmembrane region" description="Helical" evidence="1">
    <location>
        <begin position="44"/>
        <end position="61"/>
    </location>
</feature>
<reference evidence="3 4" key="1">
    <citation type="submission" date="2019-02" db="EMBL/GenBank/DDBJ databases">
        <title>Prokaryotic population dynamics and viral predation in marine succession experiment using metagenomics: the confinement effect.</title>
        <authorList>
            <person name="Haro-Moreno J.M."/>
            <person name="Rodriguez-Valera F."/>
            <person name="Lopez-Perez M."/>
        </authorList>
    </citation>
    <scope>NUCLEOTIDE SEQUENCE [LARGE SCALE GENOMIC DNA]</scope>
    <source>
        <strain evidence="3">MED-G170</strain>
    </source>
</reference>
<gene>
    <name evidence="3" type="ORF">EVB03_09200</name>
</gene>
<dbReference type="CDD" id="cd07302">
    <property type="entry name" value="CHD"/>
    <property type="match status" value="1"/>
</dbReference>
<dbReference type="GO" id="GO:0004016">
    <property type="term" value="F:adenylate cyclase activity"/>
    <property type="evidence" value="ECO:0007669"/>
    <property type="project" value="UniProtKB-ARBA"/>
</dbReference>
<evidence type="ECO:0000313" key="4">
    <source>
        <dbReference type="Proteomes" id="UP000315889"/>
    </source>
</evidence>
<evidence type="ECO:0000259" key="2">
    <source>
        <dbReference type="PROSITE" id="PS50125"/>
    </source>
</evidence>
<dbReference type="PROSITE" id="PS50125">
    <property type="entry name" value="GUANYLATE_CYCLASE_2"/>
    <property type="match status" value="1"/>
</dbReference>
<dbReference type="InterPro" id="IPR001054">
    <property type="entry name" value="A/G_cyclase"/>
</dbReference>
<dbReference type="InterPro" id="IPR050697">
    <property type="entry name" value="Adenylyl/Guanylyl_Cyclase_3/4"/>
</dbReference>
<dbReference type="GO" id="GO:0035556">
    <property type="term" value="P:intracellular signal transduction"/>
    <property type="evidence" value="ECO:0007669"/>
    <property type="project" value="InterPro"/>
</dbReference>
<name>A0A520MCV6_9GAMM</name>
<evidence type="ECO:0000313" key="3">
    <source>
        <dbReference type="EMBL" id="RZO19063.1"/>
    </source>
</evidence>
<protein>
    <submittedName>
        <fullName evidence="3">Adenylate/guanylate cyclase domain-containing protein</fullName>
    </submittedName>
</protein>
<accession>A0A520MCV6</accession>
<feature type="transmembrane region" description="Helical" evidence="1">
    <location>
        <begin position="145"/>
        <end position="163"/>
    </location>
</feature>
<dbReference type="InterPro" id="IPR029787">
    <property type="entry name" value="Nucleotide_cyclase"/>
</dbReference>
<proteinExistence type="predicted"/>
<keyword evidence="1" id="KW-1133">Transmembrane helix</keyword>
<dbReference type="GO" id="GO:0006171">
    <property type="term" value="P:cAMP biosynthetic process"/>
    <property type="evidence" value="ECO:0007669"/>
    <property type="project" value="TreeGrafter"/>
</dbReference>
<dbReference type="PANTHER" id="PTHR43081">
    <property type="entry name" value="ADENYLATE CYCLASE, TERMINAL-DIFFERENTIATION SPECIFIC-RELATED"/>
    <property type="match status" value="1"/>
</dbReference>
<dbReference type="SMART" id="SM00044">
    <property type="entry name" value="CYCc"/>
    <property type="match status" value="1"/>
</dbReference>
<sequence>MQMGIDKKIQNSSLQANSFRLMVFLIALLTIINEPNLFDYGHFFAIFFCALFLYASITIYLSDQNKFNSAKNIGLIAGDSFVAGSLIGHTSFDFTITTVISLLYGLALIGQSRSYLPISLLLFVIGCFFGYLTPHSITLTDSTTGVILVLVSIYCFIVVHLFHSRNKELATKVEIETQTNTRLCNQSFHLSKYLSPSIRREILSGKRIVDEPQQKEITIFFSDMAGFTGLAEQLNGDELTEFLNTYLTEMSGIAVRFGGTIDKIMGDSIMVFFGDPVSRGVQNDAISCVSMAIAMRKAMRKLQQRWIDQGIEKPPLLRMGINTGLCKVGNFGTEHHLNYTLLGRSVNLASRLESAACDEEILISLSTYELVKHSIDCTNRGEIAVKGFSKPVIAYSVIDMIKQEN</sequence>
<keyword evidence="1" id="KW-0472">Membrane</keyword>
<dbReference type="Gene3D" id="3.30.70.1230">
    <property type="entry name" value="Nucleotide cyclase"/>
    <property type="match status" value="1"/>
</dbReference>
<feature type="transmembrane region" description="Helical" evidence="1">
    <location>
        <begin position="81"/>
        <end position="109"/>
    </location>
</feature>
<dbReference type="EMBL" id="SHBP01000021">
    <property type="protein sequence ID" value="RZO19063.1"/>
    <property type="molecule type" value="Genomic_DNA"/>
</dbReference>